<evidence type="ECO:0000313" key="1">
    <source>
        <dbReference type="EMBL" id="KOO38968.1"/>
    </source>
</evidence>
<evidence type="ECO:0008006" key="2">
    <source>
        <dbReference type="Google" id="ProtNLM"/>
    </source>
</evidence>
<reference evidence="1" key="1">
    <citation type="submission" date="2015-08" db="EMBL/GenBank/DDBJ databases">
        <title>Complete DNA Sequence of Pseudomonas syringae pv. actinidiae, the Causal Agent of Kiwifruit Canker Disease.</title>
        <authorList>
            <person name="Rikkerink E.H.A."/>
            <person name="Fineran P.C."/>
        </authorList>
    </citation>
    <scope>NUCLEOTIDE SEQUENCE</scope>
    <source>
        <strain evidence="1">DSM 13666</strain>
    </source>
</reference>
<dbReference type="PATRIC" id="fig|136160.3.peg.2128"/>
<accession>A0A4Y7X247</accession>
<sequence length="69" mass="8013">MDLKPMLEVVVDRVLKKHGVTVQNVQIDEQEKAKIRQLLKQVESDVETFLANQQKRINKTNDNDQAPEK</sequence>
<dbReference type="GeneID" id="87597734"/>
<organism evidence="1">
    <name type="scientific">Halalkalibacterium halodurans</name>
    <name type="common">Bacillus halodurans</name>
    <dbReference type="NCBI Taxonomy" id="86665"/>
    <lineage>
        <taxon>Bacteria</taxon>
        <taxon>Bacillati</taxon>
        <taxon>Bacillota</taxon>
        <taxon>Bacilli</taxon>
        <taxon>Bacillales</taxon>
        <taxon>Bacillaceae</taxon>
        <taxon>Halalkalibacterium (ex Joshi et al. 2022)</taxon>
    </lineage>
</organism>
<gene>
    <name evidence="1" type="ORF">AMD02_08905</name>
</gene>
<protein>
    <recommendedName>
        <fullName evidence="2">Spore coat protein W</fullName>
    </recommendedName>
</protein>
<dbReference type="AlphaFoldDB" id="A0A0M0KKR1"/>
<name>A0A0M0KKR1_ALKHA</name>
<dbReference type="RefSeq" id="WP_010898348.1">
    <property type="nucleotide sequence ID" value="NZ_CP040441.1"/>
</dbReference>
<accession>A0A0M0KKR1</accession>
<dbReference type="EMBL" id="LILD01000001">
    <property type="protein sequence ID" value="KOO38968.1"/>
    <property type="molecule type" value="Genomic_DNA"/>
</dbReference>
<comment type="caution">
    <text evidence="1">The sequence shown here is derived from an EMBL/GenBank/DDBJ whole genome shotgun (WGS) entry which is preliminary data.</text>
</comment>
<proteinExistence type="predicted"/>